<dbReference type="SUPFAM" id="SSF48452">
    <property type="entry name" value="TPR-like"/>
    <property type="match status" value="1"/>
</dbReference>
<dbReference type="Proteomes" id="UP000717328">
    <property type="component" value="Unassembled WGS sequence"/>
</dbReference>
<feature type="domain" description="Peptidase C50" evidence="7">
    <location>
        <begin position="1722"/>
        <end position="1819"/>
    </location>
</feature>
<evidence type="ECO:0000256" key="1">
    <source>
        <dbReference type="ARBA" id="ARBA00000451"/>
    </source>
</evidence>
<dbReference type="EMBL" id="JABCKI010005718">
    <property type="protein sequence ID" value="KAG5639575.1"/>
    <property type="molecule type" value="Genomic_DNA"/>
</dbReference>
<dbReference type="PANTHER" id="PTHR12792">
    <property type="entry name" value="EXTRA SPINDLE POLES 1-RELATED"/>
    <property type="match status" value="1"/>
</dbReference>
<accession>A0A9P7FYF6</accession>
<comment type="caution">
    <text evidence="8">The sequence shown here is derived from an EMBL/GenBank/DDBJ whole genome shotgun (WGS) entry which is preliminary data.</text>
</comment>
<dbReference type="SMART" id="SM00028">
    <property type="entry name" value="TPR"/>
    <property type="match status" value="5"/>
</dbReference>
<dbReference type="InterPro" id="IPR005314">
    <property type="entry name" value="Peptidase_C50"/>
</dbReference>
<dbReference type="OrthoDB" id="10255632at2759"/>
<reference evidence="8" key="1">
    <citation type="submission" date="2021-02" db="EMBL/GenBank/DDBJ databases">
        <authorList>
            <person name="Nieuwenhuis M."/>
            <person name="Van De Peppel L.J.J."/>
        </authorList>
    </citation>
    <scope>NUCLEOTIDE SEQUENCE</scope>
    <source>
        <strain evidence="8">D49</strain>
    </source>
</reference>
<protein>
    <recommendedName>
        <fullName evidence="2">separase</fullName>
        <ecNumber evidence="2">3.4.22.49</ecNumber>
    </recommendedName>
</protein>
<evidence type="ECO:0000256" key="6">
    <source>
        <dbReference type="SAM" id="MobiDB-lite"/>
    </source>
</evidence>
<keyword evidence="9" id="KW-1185">Reference proteome</keyword>
<name>A0A9P7FYF6_9AGAR</name>
<feature type="region of interest" description="Disordered" evidence="6">
    <location>
        <begin position="1380"/>
        <end position="1400"/>
    </location>
</feature>
<dbReference type="Gene3D" id="1.25.40.10">
    <property type="entry name" value="Tetratricopeptide repeat domain"/>
    <property type="match status" value="2"/>
</dbReference>
<keyword evidence="4" id="KW-0159">Chromosome partition</keyword>
<dbReference type="GO" id="GO:0006508">
    <property type="term" value="P:proteolysis"/>
    <property type="evidence" value="ECO:0007669"/>
    <property type="project" value="InterPro"/>
</dbReference>
<feature type="repeat" description="TPR" evidence="5">
    <location>
        <begin position="625"/>
        <end position="658"/>
    </location>
</feature>
<evidence type="ECO:0000256" key="5">
    <source>
        <dbReference type="PROSITE-ProRule" id="PRU00339"/>
    </source>
</evidence>
<evidence type="ECO:0000256" key="2">
    <source>
        <dbReference type="ARBA" id="ARBA00012489"/>
    </source>
</evidence>
<evidence type="ECO:0000256" key="4">
    <source>
        <dbReference type="ARBA" id="ARBA00022829"/>
    </source>
</evidence>
<evidence type="ECO:0000259" key="7">
    <source>
        <dbReference type="PROSITE" id="PS51700"/>
    </source>
</evidence>
<comment type="catalytic activity">
    <reaction evidence="1">
        <text>All bonds known to be hydrolyzed by this endopeptidase have arginine in P1 and an acidic residue in P4. P6 is often occupied by an acidic residue or by a hydroxy-amino-acid residue, the phosphorylation of which enhances cleavage.</text>
        <dbReference type="EC" id="3.4.22.49"/>
    </reaction>
</comment>
<dbReference type="PROSITE" id="PS51700">
    <property type="entry name" value="SEPARIN"/>
    <property type="match status" value="1"/>
</dbReference>
<dbReference type="GO" id="GO:0005634">
    <property type="term" value="C:nucleus"/>
    <property type="evidence" value="ECO:0007669"/>
    <property type="project" value="InterPro"/>
</dbReference>
<feature type="region of interest" description="Disordered" evidence="6">
    <location>
        <begin position="769"/>
        <end position="797"/>
    </location>
</feature>
<dbReference type="InterPro" id="IPR030397">
    <property type="entry name" value="SEPARIN_core_dom"/>
</dbReference>
<evidence type="ECO:0000313" key="8">
    <source>
        <dbReference type="EMBL" id="KAG5639575.1"/>
    </source>
</evidence>
<dbReference type="Pfam" id="PF03568">
    <property type="entry name" value="Separin_C"/>
    <property type="match status" value="1"/>
</dbReference>
<dbReference type="GO" id="GO:0051307">
    <property type="term" value="P:meiotic chromosome separation"/>
    <property type="evidence" value="ECO:0007669"/>
    <property type="project" value="TreeGrafter"/>
</dbReference>
<dbReference type="PROSITE" id="PS50005">
    <property type="entry name" value="TPR"/>
    <property type="match status" value="1"/>
</dbReference>
<reference evidence="8" key="2">
    <citation type="submission" date="2021-10" db="EMBL/GenBank/DDBJ databases">
        <title>Phylogenomics reveals ancestral predisposition of the termite-cultivated fungus Termitomyces towards a domesticated lifestyle.</title>
        <authorList>
            <person name="Auxier B."/>
            <person name="Grum-Grzhimaylo A."/>
            <person name="Cardenas M.E."/>
            <person name="Lodge J.D."/>
            <person name="Laessoe T."/>
            <person name="Pedersen O."/>
            <person name="Smith M.E."/>
            <person name="Kuyper T.W."/>
            <person name="Franco-Molano E.A."/>
            <person name="Baroni T.J."/>
            <person name="Aanen D.K."/>
        </authorList>
    </citation>
    <scope>NUCLEOTIDE SEQUENCE</scope>
    <source>
        <strain evidence="8">D49</strain>
    </source>
</reference>
<evidence type="ECO:0000256" key="3">
    <source>
        <dbReference type="ARBA" id="ARBA00022801"/>
    </source>
</evidence>
<gene>
    <name evidence="8" type="ORF">H0H81_012246</name>
</gene>
<evidence type="ECO:0000313" key="9">
    <source>
        <dbReference type="Proteomes" id="UP000717328"/>
    </source>
</evidence>
<dbReference type="PANTHER" id="PTHR12792:SF0">
    <property type="entry name" value="SEPARIN"/>
    <property type="match status" value="1"/>
</dbReference>
<dbReference type="GO" id="GO:0004197">
    <property type="term" value="F:cysteine-type endopeptidase activity"/>
    <property type="evidence" value="ECO:0007669"/>
    <property type="project" value="InterPro"/>
</dbReference>
<dbReference type="EC" id="3.4.22.49" evidence="2"/>
<proteinExistence type="predicted"/>
<dbReference type="GO" id="GO:0044732">
    <property type="term" value="C:mitotic spindle pole body"/>
    <property type="evidence" value="ECO:0007669"/>
    <property type="project" value="TreeGrafter"/>
</dbReference>
<organism evidence="8 9">
    <name type="scientific">Sphagnurus paluster</name>
    <dbReference type="NCBI Taxonomy" id="117069"/>
    <lineage>
        <taxon>Eukaryota</taxon>
        <taxon>Fungi</taxon>
        <taxon>Dikarya</taxon>
        <taxon>Basidiomycota</taxon>
        <taxon>Agaricomycotina</taxon>
        <taxon>Agaricomycetes</taxon>
        <taxon>Agaricomycetidae</taxon>
        <taxon>Agaricales</taxon>
        <taxon>Tricholomatineae</taxon>
        <taxon>Lyophyllaceae</taxon>
        <taxon>Sphagnurus</taxon>
    </lineage>
</organism>
<dbReference type="GO" id="GO:0072686">
    <property type="term" value="C:mitotic spindle"/>
    <property type="evidence" value="ECO:0007669"/>
    <property type="project" value="TreeGrafter"/>
</dbReference>
<dbReference type="InterPro" id="IPR011990">
    <property type="entry name" value="TPR-like_helical_dom_sf"/>
</dbReference>
<keyword evidence="3" id="KW-0378">Hydrolase</keyword>
<dbReference type="InterPro" id="IPR019734">
    <property type="entry name" value="TPR_rpt"/>
</dbReference>
<keyword evidence="5" id="KW-0802">TPR repeat</keyword>
<sequence>MAPKTTRPTGISVDKLAEKLTSDLTISNTRGKQIAMLLSEEQVRLASMRSVNSASQTLSAAVQSGWKKSSSKQSSTGASVIASSAAAAKHLAVLRQAGQKDIDVERAAMSVLGKLVALEMYDEAMSALEALYLGICSLHDVVPQTSRLSSYLHLLSIPFPVSENANLILLSLTSSYLTYAITLLTHVCFTRQPKGPVLTIEAFSQALANEATLIAWVPRCTSIPAKQLDPILTRAYTTLTKVCTGSKLPPQPIFALRMYAILCLAHTSPGTVDPTTFWDQVVRFGGAFFKSHSGSQEDAMKCVLTAFGDLVGQLKKRDTASGFFDARGFLGFCEYWMAFAKKAGDICLVDHIAGVIQGLSMVASSSKQDSPPEANLGKEACPRKKTDHDTLHAARLCATFAQATTALEQNSPETSKRIEESIFILKDVESILGYLHHSKDADPEYVRISGKVDRALERLRRATMTALDSPTRSSPEDHLLPLLRQIANILPQQPNHAQPDADTITRTLETLFMLARMQLKPSDPRTYIPAHDILSTAVGLVEPRCADPNINAPNYLRCISGAFHNLAATLYHAGRHGSAVGFLKDACALGLTALDARRVARGTSDDTDMDTRLEEGWKQLEEQLYRRWELLGVCYSKIGDRKQALQAFRHCIKTFPYMISGFTGYASQGSYDSLFELSSATKQLATIIDRFTILGACLSRYCTQYRASAQLWRALHAHRRMDANQSTLMAQYLENACVLLRTALPGGAPETRSAKKASPMQIIVSKKQALGPPTRQRSTRKAAVSREPVTPKPKSRKVLQPLSLNIETPPRQRESAESLAMFDNFEKLLSLLQLVARIAGILALILPKVHLLDVTRRLCDCQLGIHSDGYIVSSIDLAYECIKMGKVRRATTIFNQVLDVVRSGKASEEASIAYCEALNLSETFDIEEKGPSTTQRVRMRVGRLERAALASHVFGLIQYFKDDVTKALDSMLQSLRLWNRAIDVLTRLNPQTSTTPVEDNPFQTTSLREVLTPDTVSKELPLPKRNYCRRPSMDALEWRVSEGLLATMFLLGRIYLNRGSSREAEYFTQQAQDLAESLNTPTQVSRALAKRGEVLLYQGLFDASSQCLAKAARLVGNTPGFESVDVHRLQGLYSERVAHSVEANELYEESMNMMEELDQIFKHFDGVVFGRKSVGSSSESKPAIEVVLPELFAAVLRQRIWLLRDNETQEYTTFLNKFLSLPRSSQTQAQENALMARLTLHAVYGQFRGDMFLSSLAESPIALPMGMSSKTEVSLVSVTQDIATTLDTAEKLFWENLALINRRGNVMDVRDAATSLALLQAFQTSLGKSGVDGPTLVTRLLDASATITLRREMLEAIERKFPSEAGDDVIWPTLGPDGLPKQRLKSKKNRSSFEDSLDSDVGGVSDTDDACLKKYWASIRTRYHTQLLDPSTLSSTQMTGLPSNWTVTHISVTEDKSTLFITRQECGEPSRTPLIFCVPLKGRRDTGSGQDEEDHLSFEDALGEFKEIVRLSDEGTRTAVTIKAQDQEARAAWWKDRGALDTRLRELLENIEFCWLGAFKKTKPRTHKKTVSQSQTQILGRVTFDDAFLECFSTLSPKCRDEELEDLVYFVLDLYQFHGVPVAIAEVDIIQAVIDLRAVLEDHAQKLSRRKIVKNNDEHLFLVLDKNLQGLPWESIPILRGRSISRIPSVDFLHDRMLFAKYRQQGVSSGKAMPLKGAIVDPRKGYYILNPSGDLGRTQDRFKGWVDEMEKAGWDGITGHPPSEQQFLNALGSKDLVVYFGHGGGEQYLRSHKIRHLPICAATMLWGCSSGALRDMGDFDRVGTPYNYMLAGSPCLVANLWDVTDRDIDKFSQNVFDKLGLTASGSKDWGKREGISVVDAVGQSRESCKLKYLTGAAPIVYGIPFYL</sequence>
<dbReference type="GO" id="GO:0005737">
    <property type="term" value="C:cytoplasm"/>
    <property type="evidence" value="ECO:0007669"/>
    <property type="project" value="TreeGrafter"/>
</dbReference>